<keyword evidence="2" id="KW-1185">Reference proteome</keyword>
<gene>
    <name evidence="1" type="ORF">AB1Y20_005270</name>
</gene>
<dbReference type="AlphaFoldDB" id="A0AB34J5D9"/>
<organism evidence="1 2">
    <name type="scientific">Prymnesium parvum</name>
    <name type="common">Toxic golden alga</name>
    <dbReference type="NCBI Taxonomy" id="97485"/>
    <lineage>
        <taxon>Eukaryota</taxon>
        <taxon>Haptista</taxon>
        <taxon>Haptophyta</taxon>
        <taxon>Prymnesiophyceae</taxon>
        <taxon>Prymnesiales</taxon>
        <taxon>Prymnesiaceae</taxon>
        <taxon>Prymnesium</taxon>
    </lineage>
</organism>
<proteinExistence type="predicted"/>
<protein>
    <submittedName>
        <fullName evidence="1">Uncharacterized protein</fullName>
    </submittedName>
</protein>
<evidence type="ECO:0000313" key="2">
    <source>
        <dbReference type="Proteomes" id="UP001515480"/>
    </source>
</evidence>
<dbReference type="EMBL" id="JBGBPQ010000013">
    <property type="protein sequence ID" value="KAL1511995.1"/>
    <property type="molecule type" value="Genomic_DNA"/>
</dbReference>
<dbReference type="Proteomes" id="UP001515480">
    <property type="component" value="Unassembled WGS sequence"/>
</dbReference>
<reference evidence="1 2" key="1">
    <citation type="journal article" date="2024" name="Science">
        <title>Giant polyketide synthase enzymes in the biosynthesis of giant marine polyether toxins.</title>
        <authorList>
            <person name="Fallon T.R."/>
            <person name="Shende V.V."/>
            <person name="Wierzbicki I.H."/>
            <person name="Pendleton A.L."/>
            <person name="Watervoot N.F."/>
            <person name="Auber R.P."/>
            <person name="Gonzalez D.J."/>
            <person name="Wisecaver J.H."/>
            <person name="Moore B.S."/>
        </authorList>
    </citation>
    <scope>NUCLEOTIDE SEQUENCE [LARGE SCALE GENOMIC DNA]</scope>
    <source>
        <strain evidence="1 2">12B1</strain>
    </source>
</reference>
<comment type="caution">
    <text evidence="1">The sequence shown here is derived from an EMBL/GenBank/DDBJ whole genome shotgun (WGS) entry which is preliminary data.</text>
</comment>
<name>A0AB34J5D9_PRYPA</name>
<evidence type="ECO:0000313" key="1">
    <source>
        <dbReference type="EMBL" id="KAL1511995.1"/>
    </source>
</evidence>
<accession>A0AB34J5D9</accession>
<sequence length="193" mass="21591">MRKQLQRWVTLLGSTCGASVTVALDKRELRLQPTVYYHLCSDAMYEAERAGMGGFCHGLYWAFEAPPETIPVLSIPVLEFLGVVINLIVFGPTLKRLLAGNPNVLLVLRTDALTAALTLPAESQRSPLLIAAYQWLRERPEFKDLAAHCLITHLFGDANPYSDCLSRGKWEEFFARCRQIGVKPVAMEIPFPC</sequence>